<dbReference type="Gramene" id="PVH36470">
    <property type="protein sequence ID" value="PVH36470"/>
    <property type="gene ID" value="PAHAL_6G079800"/>
</dbReference>
<accession>A0A2T8IFM3</accession>
<evidence type="ECO:0000313" key="1">
    <source>
        <dbReference type="EMBL" id="PVH36470.1"/>
    </source>
</evidence>
<proteinExistence type="predicted"/>
<dbReference type="AlphaFoldDB" id="A0A2T8IFM3"/>
<protein>
    <submittedName>
        <fullName evidence="1">Uncharacterized protein</fullName>
    </submittedName>
</protein>
<dbReference type="EMBL" id="CM008051">
    <property type="protein sequence ID" value="PVH36470.1"/>
    <property type="molecule type" value="Genomic_DNA"/>
</dbReference>
<sequence>MSSFHLLAHIPAAGRPYPSTTIRRTAANHSVVSSSSSSHPSQITVDTAMVVVQIQVVMDSNEELPGRDWEWLQDGRKQADIFFLLKKSSKQTLVGEV</sequence>
<dbReference type="Proteomes" id="UP000243499">
    <property type="component" value="Chromosome 6"/>
</dbReference>
<gene>
    <name evidence="1" type="ORF">PAHAL_6G079800</name>
</gene>
<reference evidence="1" key="1">
    <citation type="submission" date="2018-04" db="EMBL/GenBank/DDBJ databases">
        <title>WGS assembly of Panicum hallii.</title>
        <authorList>
            <person name="Lovell J."/>
            <person name="Jenkins J."/>
            <person name="Lowry D."/>
            <person name="Mamidi S."/>
            <person name="Sreedasyam A."/>
            <person name="Weng X."/>
            <person name="Barry K."/>
            <person name="Bonette J."/>
            <person name="Campitelli B."/>
            <person name="Daum C."/>
            <person name="Gordon S."/>
            <person name="Gould B."/>
            <person name="Lipzen A."/>
            <person name="Macqueen A."/>
            <person name="Palacio-Mejia J."/>
            <person name="Plott C."/>
            <person name="Shakirov E."/>
            <person name="Shu S."/>
            <person name="Yoshinaga Y."/>
            <person name="Zane M."/>
            <person name="Rokhsar D."/>
            <person name="Grimwood J."/>
            <person name="Schmutz J."/>
            <person name="Juenger T."/>
        </authorList>
    </citation>
    <scope>NUCLEOTIDE SEQUENCE [LARGE SCALE GENOMIC DNA]</scope>
    <source>
        <strain evidence="1">FIL2</strain>
    </source>
</reference>
<organism evidence="1">
    <name type="scientific">Panicum hallii</name>
    <dbReference type="NCBI Taxonomy" id="206008"/>
    <lineage>
        <taxon>Eukaryota</taxon>
        <taxon>Viridiplantae</taxon>
        <taxon>Streptophyta</taxon>
        <taxon>Embryophyta</taxon>
        <taxon>Tracheophyta</taxon>
        <taxon>Spermatophyta</taxon>
        <taxon>Magnoliopsida</taxon>
        <taxon>Liliopsida</taxon>
        <taxon>Poales</taxon>
        <taxon>Poaceae</taxon>
        <taxon>PACMAD clade</taxon>
        <taxon>Panicoideae</taxon>
        <taxon>Panicodae</taxon>
        <taxon>Paniceae</taxon>
        <taxon>Panicinae</taxon>
        <taxon>Panicum</taxon>
        <taxon>Panicum sect. Panicum</taxon>
    </lineage>
</organism>
<name>A0A2T8IFM3_9POAL</name>